<feature type="transmembrane region" description="Helical" evidence="2">
    <location>
        <begin position="728"/>
        <end position="745"/>
    </location>
</feature>
<feature type="transmembrane region" description="Helical" evidence="2">
    <location>
        <begin position="543"/>
        <end position="561"/>
    </location>
</feature>
<feature type="transmembrane region" description="Helical" evidence="2">
    <location>
        <begin position="594"/>
        <end position="611"/>
    </location>
</feature>
<feature type="transmembrane region" description="Helical" evidence="2">
    <location>
        <begin position="402"/>
        <end position="422"/>
    </location>
</feature>
<feature type="region of interest" description="Disordered" evidence="1">
    <location>
        <begin position="83"/>
        <end position="103"/>
    </location>
</feature>
<dbReference type="RefSeq" id="WP_211428053.1">
    <property type="nucleotide sequence ID" value="NZ_CP072648.1"/>
</dbReference>
<organism evidence="3 4">
    <name type="scientific">Chloracidobacterium validum</name>
    <dbReference type="NCBI Taxonomy" id="2821543"/>
    <lineage>
        <taxon>Bacteria</taxon>
        <taxon>Pseudomonadati</taxon>
        <taxon>Acidobacteriota</taxon>
        <taxon>Terriglobia</taxon>
        <taxon>Terriglobales</taxon>
        <taxon>Acidobacteriaceae</taxon>
        <taxon>Chloracidobacterium</taxon>
    </lineage>
</organism>
<keyword evidence="2" id="KW-0812">Transmembrane</keyword>
<dbReference type="Proteomes" id="UP000676506">
    <property type="component" value="Chromosome 1"/>
</dbReference>
<evidence type="ECO:0000313" key="3">
    <source>
        <dbReference type="EMBL" id="QUW02163.1"/>
    </source>
</evidence>
<feature type="transmembrane region" description="Helical" evidence="2">
    <location>
        <begin position="818"/>
        <end position="836"/>
    </location>
</feature>
<protein>
    <recommendedName>
        <fullName evidence="5">Zinc ribbon domain-containing protein</fullName>
    </recommendedName>
</protein>
<feature type="transmembrane region" description="Helical" evidence="2">
    <location>
        <begin position="702"/>
        <end position="722"/>
    </location>
</feature>
<feature type="transmembrane region" description="Helical" evidence="2">
    <location>
        <begin position="842"/>
        <end position="863"/>
    </location>
</feature>
<feature type="transmembrane region" description="Helical" evidence="2">
    <location>
        <begin position="870"/>
        <end position="892"/>
    </location>
</feature>
<feature type="transmembrane region" description="Helical" evidence="2">
    <location>
        <begin position="261"/>
        <end position="278"/>
    </location>
</feature>
<evidence type="ECO:0000256" key="1">
    <source>
        <dbReference type="SAM" id="MobiDB-lite"/>
    </source>
</evidence>
<proteinExistence type="predicted"/>
<keyword evidence="2" id="KW-1133">Transmembrane helix</keyword>
<feature type="transmembrane region" description="Helical" evidence="2">
    <location>
        <begin position="678"/>
        <end position="697"/>
    </location>
</feature>
<feature type="transmembrane region" description="Helical" evidence="2">
    <location>
        <begin position="465"/>
        <end position="485"/>
    </location>
</feature>
<feature type="transmembrane region" description="Helical" evidence="2">
    <location>
        <begin position="567"/>
        <end position="587"/>
    </location>
</feature>
<evidence type="ECO:0008006" key="5">
    <source>
        <dbReference type="Google" id="ProtNLM"/>
    </source>
</evidence>
<keyword evidence="4" id="KW-1185">Reference proteome</keyword>
<feature type="transmembrane region" description="Helical" evidence="2">
    <location>
        <begin position="159"/>
        <end position="177"/>
    </location>
</feature>
<accession>A0ABX8B5F4</accession>
<feature type="transmembrane region" description="Helical" evidence="2">
    <location>
        <begin position="189"/>
        <end position="209"/>
    </location>
</feature>
<feature type="transmembrane region" description="Helical" evidence="2">
    <location>
        <begin position="933"/>
        <end position="951"/>
    </location>
</feature>
<gene>
    <name evidence="3" type="ORF">J8C06_07260</name>
</gene>
<feature type="transmembrane region" description="Helical" evidence="2">
    <location>
        <begin position="957"/>
        <end position="976"/>
    </location>
</feature>
<dbReference type="EMBL" id="CP072648">
    <property type="protein sequence ID" value="QUW02163.1"/>
    <property type="molecule type" value="Genomic_DNA"/>
</dbReference>
<feature type="transmembrane region" description="Helical" evidence="2">
    <location>
        <begin position="757"/>
        <end position="780"/>
    </location>
</feature>
<name>A0ABX8B5F4_9BACT</name>
<feature type="transmembrane region" description="Helical" evidence="2">
    <location>
        <begin position="650"/>
        <end position="672"/>
    </location>
</feature>
<feature type="transmembrane region" description="Helical" evidence="2">
    <location>
        <begin position="360"/>
        <end position="381"/>
    </location>
</feature>
<feature type="transmembrane region" description="Helical" evidence="2">
    <location>
        <begin position="126"/>
        <end position="147"/>
    </location>
</feature>
<reference evidence="3 4" key="1">
    <citation type="submission" date="2021-03" db="EMBL/GenBank/DDBJ databases">
        <title>Genomic and phenotypic characterization of Chloracidobacterium isolates provides evidence for multiple species.</title>
        <authorList>
            <person name="Saini M.K."/>
            <person name="Costas A.M.G."/>
            <person name="Tank M."/>
            <person name="Bryant D.A."/>
        </authorList>
    </citation>
    <scope>NUCLEOTIDE SEQUENCE [LARGE SCALE GENOMIC DNA]</scope>
    <source>
        <strain evidence="3 4">BV2-C</strain>
    </source>
</reference>
<feature type="transmembrane region" description="Helical" evidence="2">
    <location>
        <begin position="904"/>
        <end position="926"/>
    </location>
</feature>
<feature type="transmembrane region" description="Helical" evidence="2">
    <location>
        <begin position="491"/>
        <end position="514"/>
    </location>
</feature>
<feature type="transmembrane region" description="Helical" evidence="2">
    <location>
        <begin position="238"/>
        <end position="255"/>
    </location>
</feature>
<sequence length="980" mass="102958">MSDTKVPSDTVVTAGENRVRPCPNCGAGLFSGQKYCIRCGLRCDPAALERLAMLDVERRAILASLLPAVAAGAPPIQATSVPAAAPPFESAPTQALSAEKPPVSLPTAADGLPTSLAGESTTSTAWLLKTMVYGGVTLMAVGALIYLREVVLESPALQLALLTGVTAGLLGLGVRGLRHQTDDLLARGWLWLGALLLPLDFWAGVYHGVLPTGVGWGYAVVCAVVYWLLSVWLADRGLPHLAVLAALTAGVWFGLDRLTTSLALTLVVAIAAGFAAWSATHPFHIAAPAGWWWGGATIGLCASVLPVLDEFWLGGVAGLGCFVMGRFVSIRVVGWLWVGAGLWSLTVAYGRWLGALELSVGWMTAGWAGWLLALAAGRSAATRWASESDESVATHFRAPLWWAEQVLAGALGLWALVGFVAASEVALLPGSPIHSLPIEEAYGNWLAWFLVMGWGGWQLCETLSWFPLGLVTLAVLASGGVLVLSVSAHPLAVLVLPGLLCAARLGVELLGVYFGKQYSTEVDTSFGLDFGLAHHPDIVPSRVILDISAGLCLVVLVALAAGDWKLAHTLGLGLVIGYSGLCWFAAGVPTTQRAYALAMWSLVYVGLLSTICGAGRAALIDVTPSVTLVAAAVAIGLAREIEDEPILRWALREVSVGMLGFGVLVGLTGVLMAQGHEVGHGLAFVAATSAGWVVAVWRQASWLMLAATLCGGLASVQVARCAGSQPEVLPLIGILYGFTCAWLGWRWQRHRAQGGALWSAMATAGQIGLWLAAFGGLVVIPPSFPSGGNLATGASLVCAAGALTTASFVVRQAVLSDLYALGGLVWGAAAYVWWLSHVGLPVFANIAYITLPYGVLTVGIGWLKQRFQRGYPVLSEALIWLGSLIFCVPVVLQALQRRLTDRVALSYDVVADAAALVALVTGLATGWRAPSTVGAFALSFHLGLVVVYSVPWGDIPYSVYLTASGLTLFVIGTWLWRHYR</sequence>
<feature type="transmembrane region" description="Helical" evidence="2">
    <location>
        <begin position="215"/>
        <end position="233"/>
    </location>
</feature>
<evidence type="ECO:0000256" key="2">
    <source>
        <dbReference type="SAM" id="Phobius"/>
    </source>
</evidence>
<keyword evidence="2" id="KW-0472">Membrane</keyword>
<evidence type="ECO:0000313" key="4">
    <source>
        <dbReference type="Proteomes" id="UP000676506"/>
    </source>
</evidence>
<feature type="transmembrane region" description="Helical" evidence="2">
    <location>
        <begin position="285"/>
        <end position="305"/>
    </location>
</feature>
<feature type="transmembrane region" description="Helical" evidence="2">
    <location>
        <begin position="442"/>
        <end position="460"/>
    </location>
</feature>
<feature type="transmembrane region" description="Helical" evidence="2">
    <location>
        <begin position="792"/>
        <end position="811"/>
    </location>
</feature>